<dbReference type="OrthoDB" id="9801593at2"/>
<evidence type="ECO:0000259" key="1">
    <source>
        <dbReference type="Pfam" id="PF00881"/>
    </source>
</evidence>
<dbReference type="AlphaFoldDB" id="A0A1M7Y1H0"/>
<evidence type="ECO:0000313" key="2">
    <source>
        <dbReference type="EMBL" id="SHO45371.1"/>
    </source>
</evidence>
<dbReference type="Pfam" id="PF00881">
    <property type="entry name" value="Nitroreductase"/>
    <property type="match status" value="1"/>
</dbReference>
<protein>
    <submittedName>
        <fullName evidence="2">SagB-type dehydrogenase domain-containing protein</fullName>
    </submittedName>
</protein>
<dbReference type="NCBIfam" id="TIGR03605">
    <property type="entry name" value="antibiot_sagB"/>
    <property type="match status" value="1"/>
</dbReference>
<organism evidence="2 3">
    <name type="scientific">Desulfopila aestuarii DSM 18488</name>
    <dbReference type="NCBI Taxonomy" id="1121416"/>
    <lineage>
        <taxon>Bacteria</taxon>
        <taxon>Pseudomonadati</taxon>
        <taxon>Thermodesulfobacteriota</taxon>
        <taxon>Desulfobulbia</taxon>
        <taxon>Desulfobulbales</taxon>
        <taxon>Desulfocapsaceae</taxon>
        <taxon>Desulfopila</taxon>
    </lineage>
</organism>
<reference evidence="2 3" key="1">
    <citation type="submission" date="2016-12" db="EMBL/GenBank/DDBJ databases">
        <authorList>
            <person name="Song W.-J."/>
            <person name="Kurnit D.M."/>
        </authorList>
    </citation>
    <scope>NUCLEOTIDE SEQUENCE [LARGE SCALE GENOMIC DNA]</scope>
    <source>
        <strain evidence="2 3">DSM 18488</strain>
    </source>
</reference>
<name>A0A1M7Y1H0_9BACT</name>
<dbReference type="Gene3D" id="3.40.109.10">
    <property type="entry name" value="NADH Oxidase"/>
    <property type="match status" value="1"/>
</dbReference>
<feature type="domain" description="Nitroreductase" evidence="1">
    <location>
        <begin position="64"/>
        <end position="242"/>
    </location>
</feature>
<gene>
    <name evidence="2" type="ORF">SAMN02745220_01061</name>
</gene>
<dbReference type="PANTHER" id="PTHR43745">
    <property type="entry name" value="NITROREDUCTASE MJ1384-RELATED"/>
    <property type="match status" value="1"/>
</dbReference>
<accession>A0A1M7Y1H0</accession>
<sequence>MPKLQQLKSLRFMAETALSRQGIRHYKRPEISPVATFKNYPAAPRVVLPRNWTLKEARLSPLLQNRRSRRSFSTEPLSLKSLAYMLWAGQGITASAGNHRLRTSPSAGALYPIETYISAREIDELPAGIYHFNVAEFELELLVPGSHADELALACLNQQFLAQAAAVFIWTSVYRRNACKYGDRGLRYVFTDVGHICQNVLLAAEATGSNGCPVAAFFDDELNQLIGVDGKEESAIYLAGVGARPENKED</sequence>
<dbReference type="EMBL" id="FRFE01000004">
    <property type="protein sequence ID" value="SHO45371.1"/>
    <property type="molecule type" value="Genomic_DNA"/>
</dbReference>
<dbReference type="STRING" id="1121416.SAMN02745220_01061"/>
<evidence type="ECO:0000313" key="3">
    <source>
        <dbReference type="Proteomes" id="UP000184603"/>
    </source>
</evidence>
<dbReference type="SUPFAM" id="SSF55469">
    <property type="entry name" value="FMN-dependent nitroreductase-like"/>
    <property type="match status" value="1"/>
</dbReference>
<proteinExistence type="predicted"/>
<dbReference type="CDD" id="cd02142">
    <property type="entry name" value="McbC_SagB-like_oxidoreductase"/>
    <property type="match status" value="1"/>
</dbReference>
<keyword evidence="3" id="KW-1185">Reference proteome</keyword>
<dbReference type="InterPro" id="IPR052544">
    <property type="entry name" value="Bacteriocin_Proc_Enz"/>
</dbReference>
<dbReference type="RefSeq" id="WP_143170640.1">
    <property type="nucleotide sequence ID" value="NZ_FRFE01000004.1"/>
</dbReference>
<dbReference type="Proteomes" id="UP000184603">
    <property type="component" value="Unassembled WGS sequence"/>
</dbReference>
<dbReference type="PANTHER" id="PTHR43745:SF2">
    <property type="entry name" value="NITROREDUCTASE MJ1384-RELATED"/>
    <property type="match status" value="1"/>
</dbReference>
<dbReference type="InterPro" id="IPR000415">
    <property type="entry name" value="Nitroreductase-like"/>
</dbReference>
<dbReference type="InterPro" id="IPR020051">
    <property type="entry name" value="SagB-type_dehydrogenase"/>
</dbReference>
<dbReference type="GO" id="GO:0016491">
    <property type="term" value="F:oxidoreductase activity"/>
    <property type="evidence" value="ECO:0007669"/>
    <property type="project" value="InterPro"/>
</dbReference>
<dbReference type="InterPro" id="IPR029479">
    <property type="entry name" value="Nitroreductase"/>
</dbReference>